<evidence type="ECO:0000313" key="2">
    <source>
        <dbReference type="EMBL" id="KAH8041438.1"/>
    </source>
</evidence>
<dbReference type="EMBL" id="JABSTU010000001">
    <property type="protein sequence ID" value="KAH8041438.1"/>
    <property type="molecule type" value="Genomic_DNA"/>
</dbReference>
<name>A0A9J6F3N9_RHIMP</name>
<organism evidence="2 3">
    <name type="scientific">Rhipicephalus microplus</name>
    <name type="common">Cattle tick</name>
    <name type="synonym">Boophilus microplus</name>
    <dbReference type="NCBI Taxonomy" id="6941"/>
    <lineage>
        <taxon>Eukaryota</taxon>
        <taxon>Metazoa</taxon>
        <taxon>Ecdysozoa</taxon>
        <taxon>Arthropoda</taxon>
        <taxon>Chelicerata</taxon>
        <taxon>Arachnida</taxon>
        <taxon>Acari</taxon>
        <taxon>Parasitiformes</taxon>
        <taxon>Ixodida</taxon>
        <taxon>Ixodoidea</taxon>
        <taxon>Ixodidae</taxon>
        <taxon>Rhipicephalinae</taxon>
        <taxon>Rhipicephalus</taxon>
        <taxon>Boophilus</taxon>
    </lineage>
</organism>
<evidence type="ECO:0000256" key="1">
    <source>
        <dbReference type="SAM" id="MobiDB-lite"/>
    </source>
</evidence>
<evidence type="ECO:0000313" key="3">
    <source>
        <dbReference type="Proteomes" id="UP000821866"/>
    </source>
</evidence>
<proteinExistence type="predicted"/>
<dbReference type="Proteomes" id="UP000821866">
    <property type="component" value="Chromosome 1"/>
</dbReference>
<reference evidence="2" key="1">
    <citation type="journal article" date="2020" name="Cell">
        <title>Large-Scale Comparative Analyses of Tick Genomes Elucidate Their Genetic Diversity and Vector Capacities.</title>
        <authorList>
            <consortium name="Tick Genome and Microbiome Consortium (TIGMIC)"/>
            <person name="Jia N."/>
            <person name="Wang J."/>
            <person name="Shi W."/>
            <person name="Du L."/>
            <person name="Sun Y."/>
            <person name="Zhan W."/>
            <person name="Jiang J.F."/>
            <person name="Wang Q."/>
            <person name="Zhang B."/>
            <person name="Ji P."/>
            <person name="Bell-Sakyi L."/>
            <person name="Cui X.M."/>
            <person name="Yuan T.T."/>
            <person name="Jiang B.G."/>
            <person name="Yang W.F."/>
            <person name="Lam T.T."/>
            <person name="Chang Q.C."/>
            <person name="Ding S.J."/>
            <person name="Wang X.J."/>
            <person name="Zhu J.G."/>
            <person name="Ruan X.D."/>
            <person name="Zhao L."/>
            <person name="Wei J.T."/>
            <person name="Ye R.Z."/>
            <person name="Que T.C."/>
            <person name="Du C.H."/>
            <person name="Zhou Y.H."/>
            <person name="Cheng J.X."/>
            <person name="Dai P.F."/>
            <person name="Guo W.B."/>
            <person name="Han X.H."/>
            <person name="Huang E.J."/>
            <person name="Li L.F."/>
            <person name="Wei W."/>
            <person name="Gao Y.C."/>
            <person name="Liu J.Z."/>
            <person name="Shao H.Z."/>
            <person name="Wang X."/>
            <person name="Wang C.C."/>
            <person name="Yang T.C."/>
            <person name="Huo Q.B."/>
            <person name="Li W."/>
            <person name="Chen H.Y."/>
            <person name="Chen S.E."/>
            <person name="Zhou L.G."/>
            <person name="Ni X.B."/>
            <person name="Tian J.H."/>
            <person name="Sheng Y."/>
            <person name="Liu T."/>
            <person name="Pan Y.S."/>
            <person name="Xia L.Y."/>
            <person name="Li J."/>
            <person name="Zhao F."/>
            <person name="Cao W.C."/>
        </authorList>
    </citation>
    <scope>NUCLEOTIDE SEQUENCE</scope>
    <source>
        <strain evidence="2">Rmic-2018</strain>
    </source>
</reference>
<protein>
    <submittedName>
        <fullName evidence="2">Uncharacterized protein</fullName>
    </submittedName>
</protein>
<comment type="caution">
    <text evidence="2">The sequence shown here is derived from an EMBL/GenBank/DDBJ whole genome shotgun (WGS) entry which is preliminary data.</text>
</comment>
<accession>A0A9J6F3N9</accession>
<dbReference type="AlphaFoldDB" id="A0A9J6F3N9"/>
<feature type="region of interest" description="Disordered" evidence="1">
    <location>
        <begin position="13"/>
        <end position="33"/>
    </location>
</feature>
<gene>
    <name evidence="2" type="ORF">HPB51_015527</name>
</gene>
<sequence length="189" mass="21880">MRLFVQNVDFSEAGRKEQKDAERAAETDPPPRAEYNEVTAVVATNLQLYVWQKIPRISRLKTTSARGKRLSEERHMPLQAGGGNDWMTHEPEKVFTVPTQEAARAPRIKREDFRYGAPPGRQPFRERLPRPCWSLSCTVVAAASLVPRYRSRNVAREAFRMAPLRAVVIRRVCYKEERRLPTAREDRLH</sequence>
<keyword evidence="3" id="KW-1185">Reference proteome</keyword>
<reference evidence="2" key="2">
    <citation type="submission" date="2021-09" db="EMBL/GenBank/DDBJ databases">
        <authorList>
            <person name="Jia N."/>
            <person name="Wang J."/>
            <person name="Shi W."/>
            <person name="Du L."/>
            <person name="Sun Y."/>
            <person name="Zhan W."/>
            <person name="Jiang J."/>
            <person name="Wang Q."/>
            <person name="Zhang B."/>
            <person name="Ji P."/>
            <person name="Sakyi L.B."/>
            <person name="Cui X."/>
            <person name="Yuan T."/>
            <person name="Jiang B."/>
            <person name="Yang W."/>
            <person name="Lam T.T.-Y."/>
            <person name="Chang Q."/>
            <person name="Ding S."/>
            <person name="Wang X."/>
            <person name="Zhu J."/>
            <person name="Ruan X."/>
            <person name="Zhao L."/>
            <person name="Wei J."/>
            <person name="Que T."/>
            <person name="Du C."/>
            <person name="Cheng J."/>
            <person name="Dai P."/>
            <person name="Han X."/>
            <person name="Huang E."/>
            <person name="Gao Y."/>
            <person name="Liu J."/>
            <person name="Shao H."/>
            <person name="Ye R."/>
            <person name="Li L."/>
            <person name="Wei W."/>
            <person name="Wang X."/>
            <person name="Wang C."/>
            <person name="Huo Q."/>
            <person name="Li W."/>
            <person name="Guo W."/>
            <person name="Chen H."/>
            <person name="Chen S."/>
            <person name="Zhou L."/>
            <person name="Zhou L."/>
            <person name="Ni X."/>
            <person name="Tian J."/>
            <person name="Zhou Y."/>
            <person name="Sheng Y."/>
            <person name="Liu T."/>
            <person name="Pan Y."/>
            <person name="Xia L."/>
            <person name="Li J."/>
            <person name="Zhao F."/>
            <person name="Cao W."/>
        </authorList>
    </citation>
    <scope>NUCLEOTIDE SEQUENCE</scope>
    <source>
        <strain evidence="2">Rmic-2018</strain>
        <tissue evidence="2">Larvae</tissue>
    </source>
</reference>